<dbReference type="AlphaFoldDB" id="A0A1W1Y0Y7"/>
<reference evidence="1 2" key="1">
    <citation type="submission" date="2017-04" db="EMBL/GenBank/DDBJ databases">
        <authorList>
            <person name="Afonso C.L."/>
            <person name="Miller P.J."/>
            <person name="Scott M.A."/>
            <person name="Spackman E."/>
            <person name="Goraichik I."/>
            <person name="Dimitrov K.M."/>
            <person name="Suarez D.L."/>
            <person name="Swayne D.E."/>
        </authorList>
    </citation>
    <scope>NUCLEOTIDE SEQUENCE [LARGE SCALE GENOMIC DNA]</scope>
    <source>
        <strain evidence="1 2">DSM 23236</strain>
    </source>
</reference>
<dbReference type="Pfam" id="PF13419">
    <property type="entry name" value="HAD_2"/>
    <property type="match status" value="1"/>
</dbReference>
<dbReference type="GO" id="GO:0005829">
    <property type="term" value="C:cytosol"/>
    <property type="evidence" value="ECO:0007669"/>
    <property type="project" value="TreeGrafter"/>
</dbReference>
<dbReference type="EMBL" id="FWXD01000045">
    <property type="protein sequence ID" value="SMC29802.1"/>
    <property type="molecule type" value="Genomic_DNA"/>
</dbReference>
<accession>A0A1W1Y0Y7</accession>
<dbReference type="Gene3D" id="3.40.50.1000">
    <property type="entry name" value="HAD superfamily/HAD-like"/>
    <property type="match status" value="1"/>
</dbReference>
<evidence type="ECO:0000313" key="2">
    <source>
        <dbReference type="Proteomes" id="UP000192761"/>
    </source>
</evidence>
<evidence type="ECO:0000313" key="1">
    <source>
        <dbReference type="EMBL" id="SMC29802.1"/>
    </source>
</evidence>
<dbReference type="InterPro" id="IPR023198">
    <property type="entry name" value="PGP-like_dom2"/>
</dbReference>
<dbReference type="InterPro" id="IPR036412">
    <property type="entry name" value="HAD-like_sf"/>
</dbReference>
<dbReference type="InterPro" id="IPR023214">
    <property type="entry name" value="HAD_sf"/>
</dbReference>
<gene>
    <name evidence="1" type="ORF">SAMN02745857_04143</name>
</gene>
<name>A0A1W1Y0Y7_9NEIS</name>
<dbReference type="Proteomes" id="UP000192761">
    <property type="component" value="Unassembled WGS sequence"/>
</dbReference>
<dbReference type="PANTHER" id="PTHR43434:SF20">
    <property type="entry name" value="5'-NUCLEOTIDASE"/>
    <property type="match status" value="1"/>
</dbReference>
<keyword evidence="2" id="KW-1185">Reference proteome</keyword>
<dbReference type="GO" id="GO:0004713">
    <property type="term" value="F:protein tyrosine kinase activity"/>
    <property type="evidence" value="ECO:0007669"/>
    <property type="project" value="TreeGrafter"/>
</dbReference>
<sequence>MALNAIVFDLDGTLVDSADAILRGFAFALENNGVTARCPLEQSLIGPPLMQTLARISGVEDPALLVQMAADFKAWYDGEGCLTTPAYAGVDAMLKALVLAGVPLFIATNKRLHPTERIIKALGWDRHFRAVYALDARTPAYPAKGEMVSALLVEHGLATDAVIYIGDTAGDEQASRQAGVQFWGVDWGYGDLAALDVPVLSTAAEILGRVAAWR</sequence>
<organism evidence="1 2">
    <name type="scientific">Andreprevotia lacus DSM 23236</name>
    <dbReference type="NCBI Taxonomy" id="1121001"/>
    <lineage>
        <taxon>Bacteria</taxon>
        <taxon>Pseudomonadati</taxon>
        <taxon>Pseudomonadota</taxon>
        <taxon>Betaproteobacteria</taxon>
        <taxon>Neisseriales</taxon>
        <taxon>Chitinibacteraceae</taxon>
        <taxon>Andreprevotia</taxon>
    </lineage>
</organism>
<proteinExistence type="predicted"/>
<dbReference type="InterPro" id="IPR041492">
    <property type="entry name" value="HAD_2"/>
</dbReference>
<dbReference type="InterPro" id="IPR050155">
    <property type="entry name" value="HAD-like_hydrolase_sf"/>
</dbReference>
<protein>
    <submittedName>
        <fullName evidence="1">Phosphoglycolate phosphatase</fullName>
    </submittedName>
</protein>
<dbReference type="SUPFAM" id="SSF56784">
    <property type="entry name" value="HAD-like"/>
    <property type="match status" value="1"/>
</dbReference>
<dbReference type="PANTHER" id="PTHR43434">
    <property type="entry name" value="PHOSPHOGLYCOLATE PHOSPHATASE"/>
    <property type="match status" value="1"/>
</dbReference>
<dbReference type="Gene3D" id="1.10.150.240">
    <property type="entry name" value="Putative phosphatase, domain 2"/>
    <property type="match status" value="1"/>
</dbReference>
<dbReference type="STRING" id="1121001.SAMN02745857_04143"/>